<evidence type="ECO:0000313" key="3">
    <source>
        <dbReference type="Proteomes" id="UP000199501"/>
    </source>
</evidence>
<dbReference type="STRING" id="1271860.SAMN05216174_101503"/>
<dbReference type="Pfam" id="PF13471">
    <property type="entry name" value="Transglut_core3"/>
    <property type="match status" value="1"/>
</dbReference>
<proteinExistence type="predicted"/>
<dbReference type="AlphaFoldDB" id="A0A1G6JPK8"/>
<keyword evidence="3" id="KW-1185">Reference proteome</keyword>
<dbReference type="OrthoDB" id="583768at2"/>
<dbReference type="InterPro" id="IPR053521">
    <property type="entry name" value="McjB-like"/>
</dbReference>
<dbReference type="EMBL" id="FMZZ01000001">
    <property type="protein sequence ID" value="SDC20654.1"/>
    <property type="molecule type" value="Genomic_DNA"/>
</dbReference>
<evidence type="ECO:0000313" key="2">
    <source>
        <dbReference type="EMBL" id="SDC20654.1"/>
    </source>
</evidence>
<organism evidence="2 3">
    <name type="scientific">Actinokineospora iranica</name>
    <dbReference type="NCBI Taxonomy" id="1271860"/>
    <lineage>
        <taxon>Bacteria</taxon>
        <taxon>Bacillati</taxon>
        <taxon>Actinomycetota</taxon>
        <taxon>Actinomycetes</taxon>
        <taxon>Pseudonocardiales</taxon>
        <taxon>Pseudonocardiaceae</taxon>
        <taxon>Actinokineospora</taxon>
    </lineage>
</organism>
<sequence length="250" mass="26794">MTPRYVRAPDHVAACDLGPATVLLDYRTGAVKVLTGQAARWWVELATTGEPDTPTTMDRASARALLGQLHGAGLLTAADRPRPWPAPVAGRPLTPSWGTQTVNAGRTPIPSVPYRALPLAALALAVVLAVEHIGPARFRMARITHLLSRATRRTVTCASTDQARRAVHAVRRVGLLTPGRVACLEESAAVALMLAVSRQRVTWCHGVAADPICLHAWVETDDQPVAEPESTHRYTALRTIPAQLTGDGQN</sequence>
<accession>A0A1G6JPK8</accession>
<gene>
    <name evidence="2" type="ORF">SAMN05216174_101503</name>
</gene>
<dbReference type="NCBIfam" id="NF033537">
    <property type="entry name" value="lasso_biosyn_B2"/>
    <property type="match status" value="1"/>
</dbReference>
<dbReference type="InterPro" id="IPR032708">
    <property type="entry name" value="McjB_C"/>
</dbReference>
<name>A0A1G6JPK8_9PSEU</name>
<evidence type="ECO:0000259" key="1">
    <source>
        <dbReference type="Pfam" id="PF13471"/>
    </source>
</evidence>
<dbReference type="Proteomes" id="UP000199501">
    <property type="component" value="Unassembled WGS sequence"/>
</dbReference>
<feature type="domain" description="Microcin J25-processing protein McjB C-terminal" evidence="1">
    <location>
        <begin position="136"/>
        <end position="238"/>
    </location>
</feature>
<reference evidence="3" key="1">
    <citation type="submission" date="2016-10" db="EMBL/GenBank/DDBJ databases">
        <authorList>
            <person name="Varghese N."/>
            <person name="Submissions S."/>
        </authorList>
    </citation>
    <scope>NUCLEOTIDE SEQUENCE [LARGE SCALE GENOMIC DNA]</scope>
    <source>
        <strain evidence="3">IBRC-M 10403</strain>
    </source>
</reference>
<protein>
    <submittedName>
        <fullName evidence="2">Transglutaminase-like superfamily protein</fullName>
    </submittedName>
</protein>